<dbReference type="SUPFAM" id="SSF53335">
    <property type="entry name" value="S-adenosyl-L-methionine-dependent methyltransferases"/>
    <property type="match status" value="1"/>
</dbReference>
<dbReference type="GO" id="GO:0032259">
    <property type="term" value="P:methylation"/>
    <property type="evidence" value="ECO:0007669"/>
    <property type="project" value="UniProtKB-KW"/>
</dbReference>
<gene>
    <name evidence="3" type="ORF">SKC38_07280</name>
</gene>
<dbReference type="Gene3D" id="3.40.50.150">
    <property type="entry name" value="Vaccinia Virus protein VP39"/>
    <property type="match status" value="1"/>
</dbReference>
<dbReference type="EMBL" id="JBBKYA010000003">
    <property type="protein sequence ID" value="MFD3276023.1"/>
    <property type="molecule type" value="Genomic_DNA"/>
</dbReference>
<proteinExistence type="predicted"/>
<keyword evidence="4" id="KW-1185">Reference proteome</keyword>
<evidence type="ECO:0000313" key="3">
    <source>
        <dbReference type="EMBL" id="MFD3276023.1"/>
    </source>
</evidence>
<dbReference type="GO" id="GO:0008168">
    <property type="term" value="F:methyltransferase activity"/>
    <property type="evidence" value="ECO:0007669"/>
    <property type="project" value="UniProtKB-KW"/>
</dbReference>
<dbReference type="Gene3D" id="1.10.10.1110">
    <property type="entry name" value="Methyltransferase PG1098, N-terminal domain"/>
    <property type="match status" value="1"/>
</dbReference>
<organism evidence="3 4">
    <name type="scientific">Aquirufa echingensis</name>
    <dbReference type="NCBI Taxonomy" id="3096516"/>
    <lineage>
        <taxon>Bacteria</taxon>
        <taxon>Pseudomonadati</taxon>
        <taxon>Bacteroidota</taxon>
        <taxon>Cytophagia</taxon>
        <taxon>Cytophagales</taxon>
        <taxon>Flectobacillaceae</taxon>
        <taxon>Aquirufa</taxon>
    </lineage>
</organism>
<feature type="domain" description="THUMP-like" evidence="1">
    <location>
        <begin position="313"/>
        <end position="383"/>
    </location>
</feature>
<dbReference type="Proteomes" id="UP001598114">
    <property type="component" value="Unassembled WGS sequence"/>
</dbReference>
<evidence type="ECO:0000259" key="1">
    <source>
        <dbReference type="Pfam" id="PF18096"/>
    </source>
</evidence>
<dbReference type="EC" id="2.1.1.-" evidence="3"/>
<dbReference type="InterPro" id="IPR054168">
    <property type="entry name" value="PG_1098_Fer"/>
</dbReference>
<dbReference type="CDD" id="cd02440">
    <property type="entry name" value="AdoMet_MTases"/>
    <property type="match status" value="1"/>
</dbReference>
<comment type="caution">
    <text evidence="3">The sequence shown here is derived from an EMBL/GenBank/DDBJ whole genome shotgun (WGS) entry which is preliminary data.</text>
</comment>
<keyword evidence="3" id="KW-0489">Methyltransferase</keyword>
<sequence length="385" mass="43337">MLLPEEIKFIQEHLQQDASRIALSAKKYPGLDIKKLAGQIQARQKLAEKLPVWTANYAICFPQQISLEQASSEATALFKAKLVQGNLIDITGGMGVDSWAFAQTCNHVTYVEQQAELAEHTRYNHLVLGLQNVTHIQGNGLDHLDQDFDWIYVDPARRDQQGNKVILFKDCQPNVLDLLDKASNTCKILIKTSPVLDISRAIQELGGVEKVYVVAYQQEVKELLFIKSGQSSLDPDIEIVELANSTNSFFRGKLSEEREANLRIAKVGEYIYEAHPALLKAGFFKLVQGEEIWQLGKHTHLYSSDVYKSAFPGKKYEQIATGPVQPNWLKAHLPNFRANISTKNFPLKADALRTKLKIKDGGEFTLFAIQNSEEKNELILCKKCP</sequence>
<evidence type="ECO:0000259" key="2">
    <source>
        <dbReference type="Pfam" id="PF22013"/>
    </source>
</evidence>
<name>A0ABW6D0W0_9BACT</name>
<dbReference type="Pfam" id="PF18096">
    <property type="entry name" value="Thump_like"/>
    <property type="match status" value="1"/>
</dbReference>
<dbReference type="InterPro" id="IPR041497">
    <property type="entry name" value="Thump-like"/>
</dbReference>
<evidence type="ECO:0000313" key="4">
    <source>
        <dbReference type="Proteomes" id="UP001598114"/>
    </source>
</evidence>
<feature type="domain" description="PG-1098 ferredoxin-like" evidence="2">
    <location>
        <begin position="270"/>
        <end position="312"/>
    </location>
</feature>
<dbReference type="Pfam" id="PF22013">
    <property type="entry name" value="PG_1098_Fer"/>
    <property type="match status" value="1"/>
</dbReference>
<protein>
    <submittedName>
        <fullName evidence="3">Class I SAM-dependent methyltransferase</fullName>
        <ecNumber evidence="3">2.1.1.-</ecNumber>
    </submittedName>
</protein>
<keyword evidence="3" id="KW-0808">Transferase</keyword>
<accession>A0ABW6D0W0</accession>
<dbReference type="RefSeq" id="WP_377976459.1">
    <property type="nucleotide sequence ID" value="NZ_JBBKYA010000003.1"/>
</dbReference>
<reference evidence="3 4" key="1">
    <citation type="submission" date="2024-03" db="EMBL/GenBank/DDBJ databases">
        <title>Aquirufa genome sequencing.</title>
        <authorList>
            <person name="Pitt A."/>
            <person name="Hahn M.W."/>
        </authorList>
    </citation>
    <scope>NUCLEOTIDE SEQUENCE [LARGE SCALE GENOMIC DNA]</scope>
    <source>
        <strain evidence="3 4">PLAD-142S6K</strain>
    </source>
</reference>
<dbReference type="InterPro" id="IPR029063">
    <property type="entry name" value="SAM-dependent_MTases_sf"/>
</dbReference>